<dbReference type="SMART" id="SM00028">
    <property type="entry name" value="TPR"/>
    <property type="match status" value="7"/>
</dbReference>
<dbReference type="Gene3D" id="1.25.40.10">
    <property type="entry name" value="Tetratricopeptide repeat domain"/>
    <property type="match status" value="4"/>
</dbReference>
<keyword evidence="3" id="KW-0732">Signal</keyword>
<evidence type="ECO:0000313" key="5">
    <source>
        <dbReference type="EMBL" id="VGO14984.1"/>
    </source>
</evidence>
<name>A0A6C2U6D2_PONDE</name>
<dbReference type="PANTHER" id="PTHR45586:SF1">
    <property type="entry name" value="LIPOPOLYSACCHARIDE ASSEMBLY PROTEIN B"/>
    <property type="match status" value="1"/>
</dbReference>
<dbReference type="RefSeq" id="WP_136080602.1">
    <property type="nucleotide sequence ID" value="NZ_CAAHFG010000002.1"/>
</dbReference>
<dbReference type="PROSITE" id="PS50862">
    <property type="entry name" value="AA_TRNA_LIGASE_II"/>
    <property type="match status" value="1"/>
</dbReference>
<dbReference type="Pfam" id="PF13432">
    <property type="entry name" value="TPR_16"/>
    <property type="match status" value="2"/>
</dbReference>
<feature type="domain" description="Aminoacyl-transfer RNA synthetases class-II family profile" evidence="4">
    <location>
        <begin position="680"/>
        <end position="984"/>
    </location>
</feature>
<dbReference type="PANTHER" id="PTHR45586">
    <property type="entry name" value="TPR REPEAT-CONTAINING PROTEIN PA4667"/>
    <property type="match status" value="1"/>
</dbReference>
<evidence type="ECO:0000256" key="1">
    <source>
        <dbReference type="ARBA" id="ARBA00022737"/>
    </source>
</evidence>
<evidence type="ECO:0000256" key="3">
    <source>
        <dbReference type="SAM" id="SignalP"/>
    </source>
</evidence>
<evidence type="ECO:0000259" key="4">
    <source>
        <dbReference type="PROSITE" id="PS50862"/>
    </source>
</evidence>
<proteinExistence type="predicted"/>
<dbReference type="InterPro" id="IPR006195">
    <property type="entry name" value="aa-tRNA-synth_II"/>
</dbReference>
<reference evidence="5 6" key="1">
    <citation type="submission" date="2019-04" db="EMBL/GenBank/DDBJ databases">
        <authorList>
            <person name="Van Vliet M D."/>
        </authorList>
    </citation>
    <scope>NUCLEOTIDE SEQUENCE [LARGE SCALE GENOMIC DNA]</scope>
    <source>
        <strain evidence="5 6">F1</strain>
    </source>
</reference>
<keyword evidence="1" id="KW-0677">Repeat</keyword>
<dbReference type="EMBL" id="CAAHFG010000002">
    <property type="protein sequence ID" value="VGO14984.1"/>
    <property type="molecule type" value="Genomic_DNA"/>
</dbReference>
<feature type="chain" id="PRO_5025330755" description="Aminoacyl-transfer RNA synthetases class-II family profile domain-containing protein" evidence="3">
    <location>
        <begin position="20"/>
        <end position="2598"/>
    </location>
</feature>
<dbReference type="Proteomes" id="UP000366872">
    <property type="component" value="Unassembled WGS sequence"/>
</dbReference>
<dbReference type="InterPro" id="IPR019734">
    <property type="entry name" value="TPR_rpt"/>
</dbReference>
<keyword evidence="6" id="KW-1185">Reference proteome</keyword>
<evidence type="ECO:0000256" key="2">
    <source>
        <dbReference type="ARBA" id="ARBA00022803"/>
    </source>
</evidence>
<dbReference type="InterPro" id="IPR051012">
    <property type="entry name" value="CellSynth/LPSAsmb/PSIAsmb"/>
</dbReference>
<feature type="signal peptide" evidence="3">
    <location>
        <begin position="1"/>
        <end position="19"/>
    </location>
</feature>
<accession>A0A6C2U6D2</accession>
<dbReference type="Pfam" id="PF13181">
    <property type="entry name" value="TPR_8"/>
    <property type="match status" value="1"/>
</dbReference>
<dbReference type="SUPFAM" id="SSF48452">
    <property type="entry name" value="TPR-like"/>
    <property type="match status" value="4"/>
</dbReference>
<organism evidence="5 6">
    <name type="scientific">Pontiella desulfatans</name>
    <dbReference type="NCBI Taxonomy" id="2750659"/>
    <lineage>
        <taxon>Bacteria</taxon>
        <taxon>Pseudomonadati</taxon>
        <taxon>Kiritimatiellota</taxon>
        <taxon>Kiritimatiellia</taxon>
        <taxon>Kiritimatiellales</taxon>
        <taxon>Pontiellaceae</taxon>
        <taxon>Pontiella</taxon>
    </lineage>
</organism>
<dbReference type="InterPro" id="IPR011990">
    <property type="entry name" value="TPR-like_helical_dom_sf"/>
</dbReference>
<evidence type="ECO:0000313" key="6">
    <source>
        <dbReference type="Proteomes" id="UP000366872"/>
    </source>
</evidence>
<protein>
    <recommendedName>
        <fullName evidence="4">Aminoacyl-transfer RNA synthetases class-II family profile domain-containing protein</fullName>
    </recommendedName>
</protein>
<sequence>MKVLRVLLMVSLLPFFVFGAEGEVPQPEGKAENYYRILLKNPRPGYLFDRFCNSWLETHDLKELEAFLESKRDEGAGNLLLLAIYHGRAGNNEKALELCTEAAKVEPDNPRMLFYRAQLLEGLGRLAEAAEDFDAVAEDGGKLRPEALKQLGQVYIRQGLVAAGMQSLETLLKEEGNDAGLQEEVIELKVEEGLYDEALADCDRLMKTSKNAQQKVMLSLRKASILLRLERRTEALDTLDATLDAVASGSWLEKEILSRISRAYRTQDDLSGLANHYAKLLEAHPNNLALLHNQIGLMQEQADTDAALKHVRALVQLAPMDETVREFYVEVLRECEEYTEAIEVVSGMLENNPDNNELRIRLAGLYFHADETDKIRPLMLEYLERSPKKEYDYFRAARLMARFGDKNDATQIYLDCLAAYPDSLETREALAYHLVRRGMAPMAQVHIDAIQQQGGEDDLIRVSGMLCGAGRGARAYEFLLGRMDDFGHSPRYLEAAYQALLATPQEERPDGFELTMRWLRATDSLEGLRRSAYAVQDEMRRKENTETVRKELEAKANRSVPETYLLCHLLSREAEPDKAWALVDSALEQDPGNVLLLRIRLEQARRQDDHERAVDCLERLAGAAPEKRLSWIREHVDVLLEAEDYAAALAKLEQWKAISGDNPQVYLRESRILEAQGEHEEAIARLRRAAFRLREFTELQERLASLYMQQGKTAEAEQVYWSLIDAEEDLDQKLSRFAKLVEAVRWTDRMTAVTDQMRARSESNKQSVFPLLALAECHRATWNNEARRTVLLRVLEIKPDDTNAMRAVAKAEAEAGNHARSLALMRQVARQEKNERALLELAGAQFQYGQPEKGLEILRQECALDNADDLVKIAGAMLKFGAAEQLADLLAVRQGEFPNDYRIPFLYAVALEETGQPKGAAEIFMRLMAVNTERPGISKRTPQSASNAWFPTEELPAISRFIQIVQSEHTVYAYRNPRFRSNRPSSPEPQSLEQLETYLVSHLKSLRPQLDESGREAIRLAMLQAEVPYVDMIMEDNLENIYVNSQWWKQMLEKHPADAELAYFAAVLAVQLRTHGMGFTFNEDQRRHLYELLEEDHPDGALFAVLMGDKIDDELFAKIPALLDRCAEDGKNQRAIASVLEQMAANNLLNDSSDEIKAAFARYARKLPDDQSEGRIHIYVALKDYDALVKELVALDDSKAPARNRYSGFGAGYGNRGYIVPLSFPPQGVLDSRLQSFGEQMDMEMIKAFKTIGDPVVRLALLNEVLEEKELAAIVAEIEASGKSGFKTSVLLGSWYAVRQDSPKALAHLIRARHSAASAAARKRIDGAMLDCALVLDEMTDDQRRELKAAVLRLSSGHVGQQDATVLVELRKQLGMREQKVTAVANIGRGSYISTSSRTQSADDRVRKLLGEGKTDQALREAAVVLRRSVPGVMMLSSNSGSDWELRNCMNVLVEREKGDLFVEALEPGDDASPRKLLEFGLALDYMGNPEKAKAVYQRVLEAQPSWSGVRYRLASSMVGQPEEAAALLAELDPAQLSELVNLMQNSFYGNATIEQSLHNVELLAALCPVMLEGRQPIHASMYLDLVSRNWHGKVKGKGETYSLPGLFDEILKTEGDGNNAYNLRFRKDEQLAAAHERRKEIYLGLCELFIAHSQSAKDGFSGKERYYRFHGMDTEPLFGEAEEILLRVGRDPVQAGFPTMFYFNNGIDDKVGLEEYYAAECHRRDERERYQKTLEAIQQPATRKELERQAKYYFADEATFREILADELRQTRKASGIYAFQVGALFRAYESCGHTFDLTPTLELLLDPNQNHSLWSAGEWMQRWIATCLQQGRDDRAVAALNAFVDKLFPPTEIKKLKPKAPGDNSYLMPNTLAGRVNIFDDVFTDLDAGLPTWFGLVDAVSPMLYARADGYHVLSQLWSKRKPVTAEMALETPFVNDWETFCSYSFNSKKSIFVDYLNALGKPGKLTDAVSGIQPPTFGSRLLGIIAESEGKPPEFIAGQALELCGEYLVQIEAAEEARRDDLFNLLAQLQEKYAFQVDASMATNETARAFARYFREQRGDANAEAAAKLLAAPPVRQADNTYQFKRDAGALVRRLAGSDPETAGRIVDRMLEVLRLSERMGRSTSGSHQGMDKDVYNAIIDSGSPNEATIAFMLEHAYANKLPGGWLELGEAFEDHFAERIYHAERKRLEDDGLEKVETRRLAARKAIAELDRMTATNGCPPILAATAWLANQNGVRSNLVAWLETDETAGLKHLGIYRFVARDESYAEGAAAMAALIEDGCEHEGIRAAFALRLFSAGREKTLENEALALAAFKAAQVLPPEQILANGGAGKLVSSLPADEATLTALYETWTAAQSKHPKFGEQNKAVSIRLVNLLIEAGRFQNAAHLLGACKDASLSSLVVWSKLRKGSEATDCMNELISENRKKAKLMAPAKVGWSTEDADWFLDLVRMWTGEDGRFARMVVASIPVGDAGPQIDLEDFARQLKDEPFKSKNLELALGDVLSPLAKEGELDAVLFAMYDQETLVEYLKSGHDPGLSRLMAYIAALVRLGEKDRMAELGKLHDEHNSDPGCVHKRDLRDAVRKAEQDLGIDQG</sequence>
<keyword evidence="2" id="KW-0802">TPR repeat</keyword>
<gene>
    <name evidence="5" type="ORF">PDESU_03564</name>
</gene>